<dbReference type="Proteomes" id="UP001281147">
    <property type="component" value="Unassembled WGS sequence"/>
</dbReference>
<organism evidence="1 2">
    <name type="scientific">Vermiconidia calcicola</name>
    <dbReference type="NCBI Taxonomy" id="1690605"/>
    <lineage>
        <taxon>Eukaryota</taxon>
        <taxon>Fungi</taxon>
        <taxon>Dikarya</taxon>
        <taxon>Ascomycota</taxon>
        <taxon>Pezizomycotina</taxon>
        <taxon>Dothideomycetes</taxon>
        <taxon>Dothideomycetidae</taxon>
        <taxon>Mycosphaerellales</taxon>
        <taxon>Extremaceae</taxon>
        <taxon>Vermiconidia</taxon>
    </lineage>
</organism>
<protein>
    <submittedName>
        <fullName evidence="1">Uncharacterized protein</fullName>
    </submittedName>
</protein>
<keyword evidence="2" id="KW-1185">Reference proteome</keyword>
<evidence type="ECO:0000313" key="1">
    <source>
        <dbReference type="EMBL" id="KAK3702375.1"/>
    </source>
</evidence>
<sequence>MPSPPTMRLLNQIMLEPSKHKRQKALQSVFHGFNASSDWPGMAFVDDLLDIYPDAKIILNKRHSAQEWEQSVQSSLAFFSTWTYFLVTCWIPICYQHFWMYRTYMKLAKRRYGVGDIFAAECYERHNQWVRDVAAARGKEVLEWEPEDGWEPLCEFWGCEVPDEAFPRTNETAEIAKLKGVLVRRGLMVWAGVLGGVLVAIGFGRYFSKL</sequence>
<name>A0ACC3MS71_9PEZI</name>
<proteinExistence type="predicted"/>
<evidence type="ECO:0000313" key="2">
    <source>
        <dbReference type="Proteomes" id="UP001281147"/>
    </source>
</evidence>
<gene>
    <name evidence="1" type="ORF">LTR37_014949</name>
</gene>
<dbReference type="EMBL" id="JAUTXU010000162">
    <property type="protein sequence ID" value="KAK3702375.1"/>
    <property type="molecule type" value="Genomic_DNA"/>
</dbReference>
<accession>A0ACC3MS71</accession>
<reference evidence="1" key="1">
    <citation type="submission" date="2023-07" db="EMBL/GenBank/DDBJ databases">
        <title>Black Yeasts Isolated from many extreme environments.</title>
        <authorList>
            <person name="Coleine C."/>
            <person name="Stajich J.E."/>
            <person name="Selbmann L."/>
        </authorList>
    </citation>
    <scope>NUCLEOTIDE SEQUENCE</scope>
    <source>
        <strain evidence="1">CCFEE 5714</strain>
    </source>
</reference>
<comment type="caution">
    <text evidence="1">The sequence shown here is derived from an EMBL/GenBank/DDBJ whole genome shotgun (WGS) entry which is preliminary data.</text>
</comment>